<protein>
    <submittedName>
        <fullName evidence="2">Uncharacterized protein</fullName>
    </submittedName>
</protein>
<evidence type="ECO:0000313" key="2">
    <source>
        <dbReference type="EMBL" id="GGU57451.1"/>
    </source>
</evidence>
<organism evidence="2 3">
    <name type="scientific">Kitasatospora aureofaciens</name>
    <name type="common">Streptomyces aureofaciens</name>
    <dbReference type="NCBI Taxonomy" id="1894"/>
    <lineage>
        <taxon>Bacteria</taxon>
        <taxon>Bacillati</taxon>
        <taxon>Actinomycetota</taxon>
        <taxon>Actinomycetes</taxon>
        <taxon>Kitasatosporales</taxon>
        <taxon>Streptomycetaceae</taxon>
        <taxon>Kitasatospora</taxon>
    </lineage>
</organism>
<accession>A0A8H9HD14</accession>
<gene>
    <name evidence="2" type="ORF">GCM10010502_04940</name>
</gene>
<feature type="region of interest" description="Disordered" evidence="1">
    <location>
        <begin position="1"/>
        <end position="32"/>
    </location>
</feature>
<proteinExistence type="predicted"/>
<dbReference type="EMBL" id="BMUB01000001">
    <property type="protein sequence ID" value="GGU57451.1"/>
    <property type="molecule type" value="Genomic_DNA"/>
</dbReference>
<sequence length="62" mass="6950">MKGWTTDAPLGAPRRPQSKTGQTFAEARAAADQEHRRHMLIGLKVRLYMTPSSEDWDLPASL</sequence>
<reference evidence="2" key="1">
    <citation type="journal article" date="2014" name="Int. J. Syst. Evol. Microbiol.">
        <title>Complete genome sequence of Corynebacterium casei LMG S-19264T (=DSM 44701T), isolated from a smear-ripened cheese.</title>
        <authorList>
            <consortium name="US DOE Joint Genome Institute (JGI-PGF)"/>
            <person name="Walter F."/>
            <person name="Albersmeier A."/>
            <person name="Kalinowski J."/>
            <person name="Ruckert C."/>
        </authorList>
    </citation>
    <scope>NUCLEOTIDE SEQUENCE</scope>
    <source>
        <strain evidence="2">JCM 4434</strain>
    </source>
</reference>
<evidence type="ECO:0000313" key="3">
    <source>
        <dbReference type="Proteomes" id="UP000610124"/>
    </source>
</evidence>
<reference evidence="2" key="2">
    <citation type="submission" date="2020-09" db="EMBL/GenBank/DDBJ databases">
        <authorList>
            <person name="Sun Q."/>
            <person name="Ohkuma M."/>
        </authorList>
    </citation>
    <scope>NUCLEOTIDE SEQUENCE</scope>
    <source>
        <strain evidence="2">JCM 4434</strain>
    </source>
</reference>
<evidence type="ECO:0000256" key="1">
    <source>
        <dbReference type="SAM" id="MobiDB-lite"/>
    </source>
</evidence>
<name>A0A8H9HD14_KITAU</name>
<comment type="caution">
    <text evidence="2">The sequence shown here is derived from an EMBL/GenBank/DDBJ whole genome shotgun (WGS) entry which is preliminary data.</text>
</comment>
<dbReference type="Proteomes" id="UP000610124">
    <property type="component" value="Unassembled WGS sequence"/>
</dbReference>
<dbReference type="AlphaFoldDB" id="A0A8H9HD14"/>